<comment type="caution">
    <text evidence="2">The sequence shown here is derived from an EMBL/GenBank/DDBJ whole genome shotgun (WGS) entry which is preliminary data.</text>
</comment>
<keyword evidence="3" id="KW-1185">Reference proteome</keyword>
<dbReference type="AlphaFoldDB" id="A0A448WRN3"/>
<gene>
    <name evidence="2" type="ORF">PXEA_LOCUS11982</name>
</gene>
<reference evidence="2" key="1">
    <citation type="submission" date="2018-11" db="EMBL/GenBank/DDBJ databases">
        <authorList>
            <consortium name="Pathogen Informatics"/>
        </authorList>
    </citation>
    <scope>NUCLEOTIDE SEQUENCE</scope>
</reference>
<accession>A0A448WRN3</accession>
<keyword evidence="1" id="KW-1133">Transmembrane helix</keyword>
<evidence type="ECO:0000256" key="1">
    <source>
        <dbReference type="SAM" id="Phobius"/>
    </source>
</evidence>
<keyword evidence="1" id="KW-0472">Membrane</keyword>
<keyword evidence="1" id="KW-0812">Transmembrane</keyword>
<feature type="transmembrane region" description="Helical" evidence="1">
    <location>
        <begin position="6"/>
        <end position="23"/>
    </location>
</feature>
<evidence type="ECO:0000313" key="2">
    <source>
        <dbReference type="EMBL" id="VEL18542.1"/>
    </source>
</evidence>
<evidence type="ECO:0000313" key="3">
    <source>
        <dbReference type="Proteomes" id="UP000784294"/>
    </source>
</evidence>
<dbReference type="Proteomes" id="UP000784294">
    <property type="component" value="Unassembled WGS sequence"/>
</dbReference>
<proteinExistence type="predicted"/>
<protein>
    <submittedName>
        <fullName evidence="2">Uncharacterized protein</fullName>
    </submittedName>
</protein>
<name>A0A448WRN3_9PLAT</name>
<organism evidence="2 3">
    <name type="scientific">Protopolystoma xenopodis</name>
    <dbReference type="NCBI Taxonomy" id="117903"/>
    <lineage>
        <taxon>Eukaryota</taxon>
        <taxon>Metazoa</taxon>
        <taxon>Spiralia</taxon>
        <taxon>Lophotrochozoa</taxon>
        <taxon>Platyhelminthes</taxon>
        <taxon>Monogenea</taxon>
        <taxon>Polyopisthocotylea</taxon>
        <taxon>Polystomatidea</taxon>
        <taxon>Polystomatidae</taxon>
        <taxon>Protopolystoma</taxon>
    </lineage>
</organism>
<sequence length="38" mass="4229">MDAMLISPTSVTELLALLMMIILRSHAEYERRIGKAPG</sequence>
<dbReference type="EMBL" id="CAAALY010037470">
    <property type="protein sequence ID" value="VEL18542.1"/>
    <property type="molecule type" value="Genomic_DNA"/>
</dbReference>